<dbReference type="RefSeq" id="WP_016335668.1">
    <property type="nucleotide sequence ID" value="NC_021252.1"/>
</dbReference>
<accession>R4TAT7</accession>
<dbReference type="SUPFAM" id="SSF47336">
    <property type="entry name" value="ACP-like"/>
    <property type="match status" value="1"/>
</dbReference>
<dbReference type="InterPro" id="IPR006162">
    <property type="entry name" value="Ppantetheine_attach_site"/>
</dbReference>
<dbReference type="GO" id="GO:0031177">
    <property type="term" value="F:phosphopantetheine binding"/>
    <property type="evidence" value="ECO:0007669"/>
    <property type="project" value="InterPro"/>
</dbReference>
<dbReference type="InterPro" id="IPR020806">
    <property type="entry name" value="PKS_PP-bd"/>
</dbReference>
<dbReference type="Gene3D" id="3.40.50.12780">
    <property type="entry name" value="N-terminal domain of ligase-like"/>
    <property type="match status" value="1"/>
</dbReference>
<dbReference type="AlphaFoldDB" id="R4TAT7"/>
<keyword evidence="1" id="KW-0596">Phosphopantetheine</keyword>
<dbReference type="GO" id="GO:0005737">
    <property type="term" value="C:cytoplasm"/>
    <property type="evidence" value="ECO:0007669"/>
    <property type="project" value="TreeGrafter"/>
</dbReference>
<evidence type="ECO:0000259" key="3">
    <source>
        <dbReference type="PROSITE" id="PS50075"/>
    </source>
</evidence>
<evidence type="ECO:0000256" key="1">
    <source>
        <dbReference type="ARBA" id="ARBA00022450"/>
    </source>
</evidence>
<dbReference type="KEGG" id="aoi:AORI_5344"/>
<dbReference type="InterPro" id="IPR042099">
    <property type="entry name" value="ANL_N_sf"/>
</dbReference>
<dbReference type="InterPro" id="IPR025110">
    <property type="entry name" value="AMP-bd_C"/>
</dbReference>
<proteinExistence type="predicted"/>
<dbReference type="SUPFAM" id="SSF52777">
    <property type="entry name" value="CoA-dependent acyltransferases"/>
    <property type="match status" value="1"/>
</dbReference>
<name>R4TAT7_9PSEU</name>
<protein>
    <submittedName>
        <fullName evidence="4">Amino acid adenylation domain-containing protein</fullName>
    </submittedName>
</protein>
<dbReference type="GO" id="GO:0044550">
    <property type="term" value="P:secondary metabolite biosynthetic process"/>
    <property type="evidence" value="ECO:0007669"/>
    <property type="project" value="TreeGrafter"/>
</dbReference>
<dbReference type="InterPro" id="IPR000873">
    <property type="entry name" value="AMP-dep_synth/lig_dom"/>
</dbReference>
<dbReference type="Gene3D" id="3.30.300.30">
    <property type="match status" value="1"/>
</dbReference>
<keyword evidence="2" id="KW-0597">Phosphoprotein</keyword>
<dbReference type="PATRIC" id="fig|1156913.3.peg.5441"/>
<dbReference type="PROSITE" id="PS00012">
    <property type="entry name" value="PHOSPHOPANTETHEINE"/>
    <property type="match status" value="1"/>
</dbReference>
<dbReference type="PROSITE" id="PS50075">
    <property type="entry name" value="CARRIER"/>
    <property type="match status" value="1"/>
</dbReference>
<dbReference type="EMBL" id="CP003410">
    <property type="protein sequence ID" value="AGM07927.1"/>
    <property type="molecule type" value="Genomic_DNA"/>
</dbReference>
<gene>
    <name evidence="4" type="ORF">AORI_5344</name>
</gene>
<sequence length="966" mass="102574">MTDALPLSPAQDVWYRAELARGPRPEDTVVVRSPLDGRDPAEVVRALVAAHPPLTSKVALVEGIPCFVPGHVVGLGAPAPGACLSLSEGRLLAAWADENTLFLAVHRACFGLGARHLLGAPGSYVPDYAGAIAAARARLDRGADTAIAHWAARLGGTPPASTWPQDHRCSDLGHVTASRLFPGAALRELAGEQPVSHAAAALVRTLLARVTQADDVVFAATLDPVRSELLVPDDIVVLRGGYDPEERASAALVRAMAECATDLAAPRIPYAWSPVECRVLLVADDRPLEFELPPPPGFDVVLTLTQEGADYRCVVTAAAARYVEGTAARIAECLARLLDGDRAGPVGDLPINAPADRRPGGRPTGITVHGLVDQVVAERPDAIACSWDGGQWTYAELSAAADRVAGLVRGVSRVALCLRRGPDLAAAALGVLRAGAAYVPLDPDLPRARLDYLLADSGSEVLLHDSTTKDAVEAIAGVVAVDLDADEPGGPVRAARRPDVAYVVYTSGSTGQPKGVVMPHEALVCLLEWQAAAPAGRTLQFAAVGFDVAFQEMFTTWAAGGTLVHVSDDLRRDTYALVRYVDRQRVERLFLPFVALRQFAEVAVEIGVYPRRLREVVTAGEQLQVTAAIRAFFERTGAVLENQYGPAESHVVTAERLSPPVATWPDLPPIGRPVGRAAVDVLDRRGQPLPVGVPGEICIRGPVLAHGYANLPTETAARFTDSAGRGRTYRTGDHGRFRPDGRLEFLGRLDAQVKIRGHRVEPGEIEVRLRALPGIADAVVVKTDSTGGPQLVACLVISGETQLSTGDIRTALLAELPEHSVPVRYAVLPVLPLTSTGKVDRRAAADLLVGLADDRWLADRSGVPPEGEAETMIAEIWADLLGVEVTRADVDFLALGGHSLLTARLGTRLEDAFGVEVPLMELFAHTTVAAQARLVGDLVSAELEEFDDAETAAVLDRLLESSRDPL</sequence>
<dbReference type="SMART" id="SM00823">
    <property type="entry name" value="PKS_PP"/>
    <property type="match status" value="1"/>
</dbReference>
<dbReference type="Proteomes" id="UP000013968">
    <property type="component" value="Chromosome"/>
</dbReference>
<keyword evidence="5" id="KW-1185">Reference proteome</keyword>
<dbReference type="InterPro" id="IPR036736">
    <property type="entry name" value="ACP-like_sf"/>
</dbReference>
<dbReference type="GO" id="GO:0043041">
    <property type="term" value="P:amino acid activation for nonribosomal peptide biosynthetic process"/>
    <property type="evidence" value="ECO:0007669"/>
    <property type="project" value="TreeGrafter"/>
</dbReference>
<dbReference type="NCBIfam" id="TIGR01733">
    <property type="entry name" value="AA-adenyl-dom"/>
    <property type="match status" value="1"/>
</dbReference>
<dbReference type="Pfam" id="PF00501">
    <property type="entry name" value="AMP-binding"/>
    <property type="match status" value="1"/>
</dbReference>
<feature type="domain" description="Carrier" evidence="3">
    <location>
        <begin position="864"/>
        <end position="939"/>
    </location>
</feature>
<evidence type="ECO:0000313" key="5">
    <source>
        <dbReference type="Proteomes" id="UP000013968"/>
    </source>
</evidence>
<dbReference type="PROSITE" id="PS00455">
    <property type="entry name" value="AMP_BINDING"/>
    <property type="match status" value="1"/>
</dbReference>
<reference evidence="4 5" key="1">
    <citation type="journal article" date="2013" name="BMC Genomics">
        <title>ContigScape: a Cytoscape plugin facilitating microbial genome gap closing.</title>
        <authorList>
            <person name="Tang B."/>
            <person name="Wang Q."/>
            <person name="Yang M."/>
            <person name="Xie F."/>
            <person name="Zhu Y."/>
            <person name="Zhuo Y."/>
            <person name="Wang S."/>
            <person name="Gao H."/>
            <person name="Ding X."/>
            <person name="Zhang L."/>
            <person name="Zhao G."/>
            <person name="Zheng H."/>
        </authorList>
    </citation>
    <scope>NUCLEOTIDE SEQUENCE [LARGE SCALE GENOMIC DNA]</scope>
    <source>
        <strain evidence="4 5">HCCB10007</strain>
    </source>
</reference>
<organism evidence="4 5">
    <name type="scientific">Amycolatopsis keratiniphila</name>
    <dbReference type="NCBI Taxonomy" id="129921"/>
    <lineage>
        <taxon>Bacteria</taxon>
        <taxon>Bacillati</taxon>
        <taxon>Actinomycetota</taxon>
        <taxon>Actinomycetes</taxon>
        <taxon>Pseudonocardiales</taxon>
        <taxon>Pseudonocardiaceae</taxon>
        <taxon>Amycolatopsis</taxon>
        <taxon>Amycolatopsis japonica group</taxon>
    </lineage>
</organism>
<evidence type="ECO:0000256" key="2">
    <source>
        <dbReference type="ARBA" id="ARBA00022553"/>
    </source>
</evidence>
<dbReference type="InterPro" id="IPR010071">
    <property type="entry name" value="AA_adenyl_dom"/>
</dbReference>
<dbReference type="Pfam" id="PF00550">
    <property type="entry name" value="PP-binding"/>
    <property type="match status" value="1"/>
</dbReference>
<dbReference type="HOGENOM" id="CLU_306464_0_0_11"/>
<dbReference type="Gene3D" id="1.10.1200.10">
    <property type="entry name" value="ACP-like"/>
    <property type="match status" value="1"/>
</dbReference>
<dbReference type="InterPro" id="IPR045851">
    <property type="entry name" value="AMP-bd_C_sf"/>
</dbReference>
<dbReference type="PANTHER" id="PTHR45527">
    <property type="entry name" value="NONRIBOSOMAL PEPTIDE SYNTHETASE"/>
    <property type="match status" value="1"/>
</dbReference>
<dbReference type="Gene3D" id="3.30.559.30">
    <property type="entry name" value="Nonribosomal peptide synthetase, condensation domain"/>
    <property type="match status" value="1"/>
</dbReference>
<dbReference type="InterPro" id="IPR009081">
    <property type="entry name" value="PP-bd_ACP"/>
</dbReference>
<evidence type="ECO:0000313" key="4">
    <source>
        <dbReference type="EMBL" id="AGM07927.1"/>
    </source>
</evidence>
<dbReference type="PANTHER" id="PTHR45527:SF1">
    <property type="entry name" value="FATTY ACID SYNTHASE"/>
    <property type="match status" value="1"/>
</dbReference>
<dbReference type="Pfam" id="PF13193">
    <property type="entry name" value="AMP-binding_C"/>
    <property type="match status" value="1"/>
</dbReference>
<dbReference type="InterPro" id="IPR020845">
    <property type="entry name" value="AMP-binding_CS"/>
</dbReference>
<dbReference type="SUPFAM" id="SSF56801">
    <property type="entry name" value="Acetyl-CoA synthetase-like"/>
    <property type="match status" value="1"/>
</dbReference>